<dbReference type="SUPFAM" id="SSF52540">
    <property type="entry name" value="P-loop containing nucleoside triphosphate hydrolases"/>
    <property type="match status" value="1"/>
</dbReference>
<evidence type="ECO:0000313" key="8">
    <source>
        <dbReference type="EMBL" id="ADP84841.1"/>
    </source>
</evidence>
<evidence type="ECO:0000256" key="1">
    <source>
        <dbReference type="ARBA" id="ARBA00004202"/>
    </source>
</evidence>
<keyword evidence="4" id="KW-0067">ATP-binding</keyword>
<organism evidence="8 9">
    <name type="scientific">Pseudofrankia inefficax (strain DSM 45817 / CECT 9037 / DDB 130130 / EuI1c)</name>
    <name type="common">Frankia inefficax</name>
    <dbReference type="NCBI Taxonomy" id="298654"/>
    <lineage>
        <taxon>Bacteria</taxon>
        <taxon>Bacillati</taxon>
        <taxon>Actinomycetota</taxon>
        <taxon>Actinomycetes</taxon>
        <taxon>Frankiales</taxon>
        <taxon>Frankiaceae</taxon>
        <taxon>Pseudofrankia</taxon>
    </lineage>
</organism>
<keyword evidence="9" id="KW-1185">Reference proteome</keyword>
<evidence type="ECO:0000256" key="4">
    <source>
        <dbReference type="ARBA" id="ARBA00022840"/>
    </source>
</evidence>
<dbReference type="Gene3D" id="3.40.50.300">
    <property type="entry name" value="P-loop containing nucleotide triphosphate hydrolases"/>
    <property type="match status" value="1"/>
</dbReference>
<evidence type="ECO:0000259" key="7">
    <source>
        <dbReference type="PROSITE" id="PS50893"/>
    </source>
</evidence>
<dbReference type="Pfam" id="PF00005">
    <property type="entry name" value="ABC_tran"/>
    <property type="match status" value="1"/>
</dbReference>
<accession>E3IUM5</accession>
<evidence type="ECO:0000313" key="9">
    <source>
        <dbReference type="Proteomes" id="UP000002484"/>
    </source>
</evidence>
<feature type="region of interest" description="Disordered" evidence="6">
    <location>
        <begin position="321"/>
        <end position="345"/>
    </location>
</feature>
<dbReference type="InParanoid" id="E3IUM5"/>
<dbReference type="RefSeq" id="WP_013427952.1">
    <property type="nucleotide sequence ID" value="NC_014666.1"/>
</dbReference>
<evidence type="ECO:0000256" key="5">
    <source>
        <dbReference type="ARBA" id="ARBA00023251"/>
    </source>
</evidence>
<dbReference type="InterPro" id="IPR003593">
    <property type="entry name" value="AAA+_ATPase"/>
</dbReference>
<dbReference type="EMBL" id="CP002299">
    <property type="protein sequence ID" value="ADP84841.1"/>
    <property type="molecule type" value="Genomic_DNA"/>
</dbReference>
<dbReference type="PROSITE" id="PS50893">
    <property type="entry name" value="ABC_TRANSPORTER_2"/>
    <property type="match status" value="1"/>
</dbReference>
<dbReference type="GO" id="GO:0016887">
    <property type="term" value="F:ATP hydrolysis activity"/>
    <property type="evidence" value="ECO:0007669"/>
    <property type="project" value="InterPro"/>
</dbReference>
<dbReference type="SMART" id="SM00382">
    <property type="entry name" value="AAA"/>
    <property type="match status" value="1"/>
</dbReference>
<dbReference type="eggNOG" id="COG1131">
    <property type="taxonomic scope" value="Bacteria"/>
</dbReference>
<dbReference type="CDD" id="cd03230">
    <property type="entry name" value="ABC_DR_subfamily_A"/>
    <property type="match status" value="1"/>
</dbReference>
<evidence type="ECO:0000256" key="2">
    <source>
        <dbReference type="ARBA" id="ARBA00022448"/>
    </source>
</evidence>
<dbReference type="GO" id="GO:0046677">
    <property type="term" value="P:response to antibiotic"/>
    <property type="evidence" value="ECO:0007669"/>
    <property type="project" value="UniProtKB-KW"/>
</dbReference>
<sequence precursor="true">MPSDHLSPQPDRRRRAPSATTLTAAPAPIALSGVRRSYGATKAVDGVSLTVPAGQVIALLGPNGAGKSTTIDMLLGLTRPDAGTVSLFGRSPRQACADGLVAAMLQNGGLLPFVTVRTMLDALRGLYPRPLTVAEALRRAGATELAESRTEKLSGGQRQRVRFAVALLPDPALLVLDEPTAAMDVSARQAFWASTRAWAAEGRTVLFATHYLAEADDFADRIVLLRSGRVVADGPTTEVKALVGGRTIRATLPGVDDGGIATLGGLPGVTRAARRGDTIELRCSDSDVALRALLDAAPTVRDLEISGAGLEDAFLALTSDQPTALPTPASPTGADTDAAAKETAR</sequence>
<dbReference type="HOGENOM" id="CLU_000604_1_2_11"/>
<dbReference type="PANTHER" id="PTHR42711:SF17">
    <property type="entry name" value="ABC TRANSPORTER ATP-BINDING PROTEIN"/>
    <property type="match status" value="1"/>
</dbReference>
<evidence type="ECO:0000256" key="3">
    <source>
        <dbReference type="ARBA" id="ARBA00022741"/>
    </source>
</evidence>
<name>E3IUM5_PSEI1</name>
<dbReference type="GO" id="GO:0005886">
    <property type="term" value="C:plasma membrane"/>
    <property type="evidence" value="ECO:0007669"/>
    <property type="project" value="UniProtKB-SubCell"/>
</dbReference>
<proteinExistence type="predicted"/>
<feature type="domain" description="ABC transporter" evidence="7">
    <location>
        <begin position="29"/>
        <end position="252"/>
    </location>
</feature>
<evidence type="ECO:0000256" key="6">
    <source>
        <dbReference type="SAM" id="MobiDB-lite"/>
    </source>
</evidence>
<keyword evidence="2" id="KW-0813">Transport</keyword>
<comment type="subcellular location">
    <subcellularLocation>
        <location evidence="1">Cell membrane</location>
        <topology evidence="1">Peripheral membrane protein</topology>
    </subcellularLocation>
</comment>
<dbReference type="PROSITE" id="PS00211">
    <property type="entry name" value="ABC_TRANSPORTER_1"/>
    <property type="match status" value="1"/>
</dbReference>
<dbReference type="PANTHER" id="PTHR42711">
    <property type="entry name" value="ABC TRANSPORTER ATP-BINDING PROTEIN"/>
    <property type="match status" value="1"/>
</dbReference>
<gene>
    <name evidence="8" type="ordered locus">FraEuI1c_6872</name>
</gene>
<dbReference type="KEGG" id="fri:FraEuI1c_6872"/>
<keyword evidence="5" id="KW-0046">Antibiotic resistance</keyword>
<protein>
    <submittedName>
        <fullName evidence="8">ABC transporter related protein</fullName>
    </submittedName>
</protein>
<dbReference type="AlphaFoldDB" id="E3IUM5"/>
<reference evidence="8 9" key="1">
    <citation type="submission" date="2010-10" db="EMBL/GenBank/DDBJ databases">
        <title>Complete sequence of Frankia sp. EuI1c.</title>
        <authorList>
            <consortium name="US DOE Joint Genome Institute"/>
            <person name="Lucas S."/>
            <person name="Copeland A."/>
            <person name="Lapidus A."/>
            <person name="Cheng J.-F."/>
            <person name="Bruce D."/>
            <person name="Goodwin L."/>
            <person name="Pitluck S."/>
            <person name="Chertkov O."/>
            <person name="Detter J.C."/>
            <person name="Han C."/>
            <person name="Tapia R."/>
            <person name="Land M."/>
            <person name="Hauser L."/>
            <person name="Jeffries C."/>
            <person name="Kyrpides N."/>
            <person name="Ivanova N."/>
            <person name="Mikhailova N."/>
            <person name="Beauchemin N."/>
            <person name="Sen A."/>
            <person name="Sur S.A."/>
            <person name="Gtari M."/>
            <person name="Wall L."/>
            <person name="Tisa L."/>
            <person name="Woyke T."/>
        </authorList>
    </citation>
    <scope>NUCLEOTIDE SEQUENCE [LARGE SCALE GENOMIC DNA]</scope>
    <source>
        <strain evidence="9">DSM 45817 / CECT 9037 / EuI1c</strain>
    </source>
</reference>
<dbReference type="InterPro" id="IPR027417">
    <property type="entry name" value="P-loop_NTPase"/>
</dbReference>
<dbReference type="OrthoDB" id="9804819at2"/>
<dbReference type="InterPro" id="IPR050763">
    <property type="entry name" value="ABC_transporter_ATP-binding"/>
</dbReference>
<dbReference type="GO" id="GO:0005524">
    <property type="term" value="F:ATP binding"/>
    <property type="evidence" value="ECO:0007669"/>
    <property type="project" value="UniProtKB-KW"/>
</dbReference>
<dbReference type="Proteomes" id="UP000002484">
    <property type="component" value="Chromosome"/>
</dbReference>
<dbReference type="InterPro" id="IPR003439">
    <property type="entry name" value="ABC_transporter-like_ATP-bd"/>
</dbReference>
<dbReference type="InterPro" id="IPR017871">
    <property type="entry name" value="ABC_transporter-like_CS"/>
</dbReference>
<keyword evidence="3" id="KW-0547">Nucleotide-binding</keyword>
<dbReference type="STRING" id="298654.FraEuI1c_6872"/>